<organism evidence="1 2">
    <name type="scientific">Salininema proteolyticum</name>
    <dbReference type="NCBI Taxonomy" id="1607685"/>
    <lineage>
        <taxon>Bacteria</taxon>
        <taxon>Bacillati</taxon>
        <taxon>Actinomycetota</taxon>
        <taxon>Actinomycetes</taxon>
        <taxon>Glycomycetales</taxon>
        <taxon>Glycomycetaceae</taxon>
        <taxon>Salininema</taxon>
    </lineage>
</organism>
<evidence type="ECO:0000313" key="2">
    <source>
        <dbReference type="Proteomes" id="UP001595823"/>
    </source>
</evidence>
<proteinExistence type="predicted"/>
<sequence>MTNTMTGDAHGTRRVYRRGCRCRPCRDASARYERDRVRQIAYGRWEPYVDAEPIRHHVNRLQASGLGWERIADLAGVSRSVVSTLLFGSPARGREPTQRIRPHSARRLLQVRPSVDHVADTALVDVTGTRRRLQALVAIGWSQARLAVRLDMHLSSLSRIMNVRHTVTASTARAVRSLYDQLWSTPPPQVEWRDKIAASRSRNVAAARGWAPPMAWDDDEIDDPSATAHGAAVRLRGARNVPEDVAWLADNGESELAIASRLGISIEAVRKALYRARTEVSHG</sequence>
<protein>
    <submittedName>
        <fullName evidence="1">Uncharacterized protein</fullName>
    </submittedName>
</protein>
<comment type="caution">
    <text evidence="1">The sequence shown here is derived from an EMBL/GenBank/DDBJ whole genome shotgun (WGS) entry which is preliminary data.</text>
</comment>
<dbReference type="InterPro" id="IPR001387">
    <property type="entry name" value="Cro/C1-type_HTH"/>
</dbReference>
<evidence type="ECO:0000313" key="1">
    <source>
        <dbReference type="EMBL" id="MFC4333883.1"/>
    </source>
</evidence>
<accession>A0ABV8TT32</accession>
<reference evidence="2" key="1">
    <citation type="journal article" date="2019" name="Int. J. Syst. Evol. Microbiol.">
        <title>The Global Catalogue of Microorganisms (GCM) 10K type strain sequencing project: providing services to taxonomists for standard genome sequencing and annotation.</title>
        <authorList>
            <consortium name="The Broad Institute Genomics Platform"/>
            <consortium name="The Broad Institute Genome Sequencing Center for Infectious Disease"/>
            <person name="Wu L."/>
            <person name="Ma J."/>
        </authorList>
    </citation>
    <scope>NUCLEOTIDE SEQUENCE [LARGE SCALE GENOMIC DNA]</scope>
    <source>
        <strain evidence="2">IBRC-M 10908</strain>
    </source>
</reference>
<gene>
    <name evidence="1" type="ORF">ACFPET_01570</name>
</gene>
<dbReference type="EMBL" id="JBHSDK010000002">
    <property type="protein sequence ID" value="MFC4333883.1"/>
    <property type="molecule type" value="Genomic_DNA"/>
</dbReference>
<dbReference type="RefSeq" id="WP_380617622.1">
    <property type="nucleotide sequence ID" value="NZ_JBHSDK010000002.1"/>
</dbReference>
<keyword evidence="2" id="KW-1185">Reference proteome</keyword>
<dbReference type="CDD" id="cd00093">
    <property type="entry name" value="HTH_XRE"/>
    <property type="match status" value="1"/>
</dbReference>
<name>A0ABV8TT32_9ACTN</name>
<dbReference type="Proteomes" id="UP001595823">
    <property type="component" value="Unassembled WGS sequence"/>
</dbReference>